<feature type="compositionally biased region" description="Low complexity" evidence="1">
    <location>
        <begin position="156"/>
        <end position="169"/>
    </location>
</feature>
<gene>
    <name evidence="2" type="ORF">DM01DRAFT_1380863</name>
</gene>
<dbReference type="EMBL" id="MCGT01000004">
    <property type="protein sequence ID" value="ORX60558.1"/>
    <property type="molecule type" value="Genomic_DNA"/>
</dbReference>
<dbReference type="AlphaFoldDB" id="A0A1X2GU68"/>
<dbReference type="Proteomes" id="UP000242146">
    <property type="component" value="Unassembled WGS sequence"/>
</dbReference>
<evidence type="ECO:0000313" key="2">
    <source>
        <dbReference type="EMBL" id="ORX60558.1"/>
    </source>
</evidence>
<comment type="caution">
    <text evidence="2">The sequence shown here is derived from an EMBL/GenBank/DDBJ whole genome shotgun (WGS) entry which is preliminary data.</text>
</comment>
<organism evidence="2 3">
    <name type="scientific">Hesseltinella vesiculosa</name>
    <dbReference type="NCBI Taxonomy" id="101127"/>
    <lineage>
        <taxon>Eukaryota</taxon>
        <taxon>Fungi</taxon>
        <taxon>Fungi incertae sedis</taxon>
        <taxon>Mucoromycota</taxon>
        <taxon>Mucoromycotina</taxon>
        <taxon>Mucoromycetes</taxon>
        <taxon>Mucorales</taxon>
        <taxon>Cunninghamellaceae</taxon>
        <taxon>Hesseltinella</taxon>
    </lineage>
</organism>
<evidence type="ECO:0000256" key="1">
    <source>
        <dbReference type="SAM" id="MobiDB-lite"/>
    </source>
</evidence>
<protein>
    <submittedName>
        <fullName evidence="2">Uncharacterized protein</fullName>
    </submittedName>
</protein>
<feature type="region of interest" description="Disordered" evidence="1">
    <location>
        <begin position="156"/>
        <end position="175"/>
    </location>
</feature>
<evidence type="ECO:0000313" key="3">
    <source>
        <dbReference type="Proteomes" id="UP000242146"/>
    </source>
</evidence>
<name>A0A1X2GU68_9FUNG</name>
<sequence length="186" mass="21205">MKMAKPQHTGEDDLEKALANIHRASIMTLFHDLFDAKPTPSQTPPLKLHDANGSDFKRLLEKSRTKRYQQQWCTSKQPMYHQENFISSPHTQTTRPSLDSAHENWRCTQECAFRTDGSEETIFERIVDGVPIETLHHVLYPDGTVKHIQKQMTPSSSVSSALSSMSQDSNESAPNPVLKRAWKTIF</sequence>
<proteinExistence type="predicted"/>
<dbReference type="OrthoDB" id="2441427at2759"/>
<reference evidence="2 3" key="1">
    <citation type="submission" date="2016-07" db="EMBL/GenBank/DDBJ databases">
        <title>Pervasive Adenine N6-methylation of Active Genes in Fungi.</title>
        <authorList>
            <consortium name="DOE Joint Genome Institute"/>
            <person name="Mondo S.J."/>
            <person name="Dannebaum R.O."/>
            <person name="Kuo R.C."/>
            <person name="Labutti K."/>
            <person name="Haridas S."/>
            <person name="Kuo A."/>
            <person name="Salamov A."/>
            <person name="Ahrendt S.R."/>
            <person name="Lipzen A."/>
            <person name="Sullivan W."/>
            <person name="Andreopoulos W.B."/>
            <person name="Clum A."/>
            <person name="Lindquist E."/>
            <person name="Daum C."/>
            <person name="Ramamoorthy G.K."/>
            <person name="Gryganskyi A."/>
            <person name="Culley D."/>
            <person name="Magnuson J.K."/>
            <person name="James T.Y."/>
            <person name="O'Malley M.A."/>
            <person name="Stajich J.E."/>
            <person name="Spatafora J.W."/>
            <person name="Visel A."/>
            <person name="Grigoriev I.V."/>
        </authorList>
    </citation>
    <scope>NUCLEOTIDE SEQUENCE [LARGE SCALE GENOMIC DNA]</scope>
    <source>
        <strain evidence="2 3">NRRL 3301</strain>
    </source>
</reference>
<keyword evidence="3" id="KW-1185">Reference proteome</keyword>
<accession>A0A1X2GU68</accession>